<feature type="region of interest" description="Disordered" evidence="1">
    <location>
        <begin position="243"/>
        <end position="266"/>
    </location>
</feature>
<organism evidence="3 4">
    <name type="scientific">Actinophytocola xanthii</name>
    <dbReference type="NCBI Taxonomy" id="1912961"/>
    <lineage>
        <taxon>Bacteria</taxon>
        <taxon>Bacillati</taxon>
        <taxon>Actinomycetota</taxon>
        <taxon>Actinomycetes</taxon>
        <taxon>Pseudonocardiales</taxon>
        <taxon>Pseudonocardiaceae</taxon>
    </lineage>
</organism>
<dbReference type="OrthoDB" id="44283at2"/>
<dbReference type="STRING" id="1912961.BU204_31795"/>
<name>A0A1Q8C7P0_9PSEU</name>
<dbReference type="GO" id="GO:0005829">
    <property type="term" value="C:cytosol"/>
    <property type="evidence" value="ECO:0007669"/>
    <property type="project" value="TreeGrafter"/>
</dbReference>
<dbReference type="AlphaFoldDB" id="A0A1Q8C7P0"/>
<dbReference type="Gene3D" id="3.40.50.1580">
    <property type="entry name" value="Nucleoside phosphorylase domain"/>
    <property type="match status" value="1"/>
</dbReference>
<evidence type="ECO:0000259" key="2">
    <source>
        <dbReference type="Pfam" id="PF01048"/>
    </source>
</evidence>
<dbReference type="RefSeq" id="WP_075129493.1">
    <property type="nucleotide sequence ID" value="NZ_MSIE01000076.1"/>
</dbReference>
<evidence type="ECO:0000313" key="4">
    <source>
        <dbReference type="Proteomes" id="UP000185596"/>
    </source>
</evidence>
<dbReference type="Proteomes" id="UP000185596">
    <property type="component" value="Unassembled WGS sequence"/>
</dbReference>
<protein>
    <recommendedName>
        <fullName evidence="2">Nucleoside phosphorylase domain-containing protein</fullName>
    </recommendedName>
</protein>
<dbReference type="EMBL" id="MSIE01000076">
    <property type="protein sequence ID" value="OLF10385.1"/>
    <property type="molecule type" value="Genomic_DNA"/>
</dbReference>
<dbReference type="GO" id="GO:0008930">
    <property type="term" value="F:methylthioadenosine nucleosidase activity"/>
    <property type="evidence" value="ECO:0007669"/>
    <property type="project" value="TreeGrafter"/>
</dbReference>
<dbReference type="InterPro" id="IPR000845">
    <property type="entry name" value="Nucleoside_phosphorylase_d"/>
</dbReference>
<dbReference type="GO" id="GO:0008782">
    <property type="term" value="F:adenosylhomocysteine nucleosidase activity"/>
    <property type="evidence" value="ECO:0007669"/>
    <property type="project" value="TreeGrafter"/>
</dbReference>
<reference evidence="3 4" key="1">
    <citation type="submission" date="2016-12" db="EMBL/GenBank/DDBJ databases">
        <title>The draft genome sequence of Actinophytocola sp. 11-183.</title>
        <authorList>
            <person name="Wang W."/>
            <person name="Yuan L."/>
        </authorList>
    </citation>
    <scope>NUCLEOTIDE SEQUENCE [LARGE SCALE GENOMIC DNA]</scope>
    <source>
        <strain evidence="3 4">11-183</strain>
    </source>
</reference>
<dbReference type="SUPFAM" id="SSF53167">
    <property type="entry name" value="Purine and uridine phosphorylases"/>
    <property type="match status" value="1"/>
</dbReference>
<evidence type="ECO:0000256" key="1">
    <source>
        <dbReference type="SAM" id="MobiDB-lite"/>
    </source>
</evidence>
<dbReference type="Pfam" id="PF01048">
    <property type="entry name" value="PNP_UDP_1"/>
    <property type="match status" value="1"/>
</dbReference>
<evidence type="ECO:0000313" key="3">
    <source>
        <dbReference type="EMBL" id="OLF10385.1"/>
    </source>
</evidence>
<sequence>MIVLLTALQREYQAVRRRVTEEKVHRHPAGTLFTVGTLAGRPIALAVLGEGNTSAAALTERAITEFRPAAVLFVGIAGALRDWLQLGDVVVATRVYGYHGGTSEDHGFRARPRAWDAAHHLEQVARHVEGDGGWWPEAEPRSRRPDVVFAPVAAGEVVLDSTSSAAAVQLREHYADAVAIEMESAGAAKASQLHRATPMITIRSISDHARGDKWVTDRTGAPQVAADNAAAFAAAVVARLDPEADADSAERRPPKGHTVTNTASGHANVVAQIGVVHGPVQFGTADRREGRS</sequence>
<accession>A0A1Q8C7P0</accession>
<keyword evidence="4" id="KW-1185">Reference proteome</keyword>
<dbReference type="CDD" id="cd09008">
    <property type="entry name" value="MTAN"/>
    <property type="match status" value="1"/>
</dbReference>
<dbReference type="GO" id="GO:0019284">
    <property type="term" value="P:L-methionine salvage from S-adenosylmethionine"/>
    <property type="evidence" value="ECO:0007669"/>
    <property type="project" value="TreeGrafter"/>
</dbReference>
<dbReference type="PANTHER" id="PTHR46832">
    <property type="entry name" value="5'-METHYLTHIOADENOSINE/S-ADENOSYLHOMOCYSTEINE NUCLEOSIDASE"/>
    <property type="match status" value="1"/>
</dbReference>
<comment type="caution">
    <text evidence="3">The sequence shown here is derived from an EMBL/GenBank/DDBJ whole genome shotgun (WGS) entry which is preliminary data.</text>
</comment>
<proteinExistence type="predicted"/>
<gene>
    <name evidence="3" type="ORF">BU204_31795</name>
</gene>
<feature type="domain" description="Nucleoside phosphorylase" evidence="2">
    <location>
        <begin position="2"/>
        <end position="237"/>
    </location>
</feature>
<dbReference type="InterPro" id="IPR035994">
    <property type="entry name" value="Nucleoside_phosphorylase_sf"/>
</dbReference>
<dbReference type="PANTHER" id="PTHR46832:SF1">
    <property type="entry name" value="5'-METHYLTHIOADENOSINE_S-ADENOSYLHOMOCYSTEINE NUCLEOSIDASE"/>
    <property type="match status" value="1"/>
</dbReference>
<dbReference type="GO" id="GO:0009116">
    <property type="term" value="P:nucleoside metabolic process"/>
    <property type="evidence" value="ECO:0007669"/>
    <property type="project" value="InterPro"/>
</dbReference>